<keyword evidence="2 3" id="KW-0808">Transferase</keyword>
<organism evidence="3 4">
    <name type="scientific">Saccharomonospora piscinae</name>
    <dbReference type="NCBI Taxonomy" id="687388"/>
    <lineage>
        <taxon>Bacteria</taxon>
        <taxon>Bacillati</taxon>
        <taxon>Actinomycetota</taxon>
        <taxon>Actinomycetes</taxon>
        <taxon>Pseudonocardiales</taxon>
        <taxon>Pseudonocardiaceae</taxon>
        <taxon>Saccharomonospora</taxon>
    </lineage>
</organism>
<dbReference type="GO" id="GO:0008713">
    <property type="term" value="F:ADP-heptose-lipopolysaccharide heptosyltransferase activity"/>
    <property type="evidence" value="ECO:0007669"/>
    <property type="project" value="TreeGrafter"/>
</dbReference>
<proteinExistence type="predicted"/>
<sequence>MAVTLVLRALGLGDLLTAVPALRALRDARPGDRLVLAAPAALAPLAALTGAVDEVLPTPGLGALRPDSVPRPGLAVNLHGRGPRSIADLLRTRPRSVVTHRHAAFPALDGPPWRDDVHEVRRWCDLLRHSGIAADPARLELPPPPAAAPACPAPGAVVVHPGAASRARRWPPGRFAAVARALADQRTGPGARVVVTGSEAERPLATEVAVRAGLGHSAVRAGGDLTHLAALVAGAALVVCGDTGVGHLATAFGTPSVLLFGPTPPARWGPPPDRPRHVALWAGEAGDPHAPRPDPGLLRLTVPEVTDAALTLLVGGVPCRRTAAGDRSPSGSSARATSG</sequence>
<reference evidence="3 4" key="1">
    <citation type="submission" date="2017-02" db="EMBL/GenBank/DDBJ databases">
        <title>Draft genome of Saccharomonospora sp. 154.</title>
        <authorList>
            <person name="Alonso-Carmona G.S."/>
            <person name="De La Haba R."/>
            <person name="Vera-Gargallo B."/>
            <person name="Sandoval-Trujillo A.H."/>
            <person name="Ramirez-Duran N."/>
            <person name="Ventosa A."/>
        </authorList>
    </citation>
    <scope>NUCLEOTIDE SEQUENCE [LARGE SCALE GENOMIC DNA]</scope>
    <source>
        <strain evidence="3 4">LRS4.154</strain>
    </source>
</reference>
<comment type="caution">
    <text evidence="3">The sequence shown here is derived from an EMBL/GenBank/DDBJ whole genome shotgun (WGS) entry which is preliminary data.</text>
</comment>
<dbReference type="Pfam" id="PF01075">
    <property type="entry name" value="Glyco_transf_9"/>
    <property type="match status" value="1"/>
</dbReference>
<protein>
    <submittedName>
        <fullName evidence="3">Glycosyl transferase</fullName>
    </submittedName>
</protein>
<evidence type="ECO:0000256" key="2">
    <source>
        <dbReference type="ARBA" id="ARBA00022679"/>
    </source>
</evidence>
<evidence type="ECO:0000256" key="1">
    <source>
        <dbReference type="ARBA" id="ARBA00022676"/>
    </source>
</evidence>
<dbReference type="Proteomes" id="UP000192591">
    <property type="component" value="Unassembled WGS sequence"/>
</dbReference>
<accession>A0A1V8ZWY7</accession>
<evidence type="ECO:0000313" key="3">
    <source>
        <dbReference type="EMBL" id="OQO89382.1"/>
    </source>
</evidence>
<dbReference type="RefSeq" id="WP_081194802.1">
    <property type="nucleotide sequence ID" value="NZ_MWIH01000009.1"/>
</dbReference>
<keyword evidence="4" id="KW-1185">Reference proteome</keyword>
<dbReference type="Gene3D" id="3.40.50.2000">
    <property type="entry name" value="Glycogen Phosphorylase B"/>
    <property type="match status" value="2"/>
</dbReference>
<name>A0A1V8ZWY7_SACPI</name>
<keyword evidence="1" id="KW-0328">Glycosyltransferase</keyword>
<gene>
    <name evidence="3" type="ORF">B1813_20775</name>
</gene>
<dbReference type="InterPro" id="IPR051199">
    <property type="entry name" value="LPS_LOS_Heptosyltrfase"/>
</dbReference>
<dbReference type="STRING" id="1962155.B1813_20775"/>
<dbReference type="InterPro" id="IPR002201">
    <property type="entry name" value="Glyco_trans_9"/>
</dbReference>
<dbReference type="CDD" id="cd03789">
    <property type="entry name" value="GT9_LPS_heptosyltransferase"/>
    <property type="match status" value="1"/>
</dbReference>
<evidence type="ECO:0000313" key="4">
    <source>
        <dbReference type="Proteomes" id="UP000192591"/>
    </source>
</evidence>
<dbReference type="GO" id="GO:0009244">
    <property type="term" value="P:lipopolysaccharide core region biosynthetic process"/>
    <property type="evidence" value="ECO:0007669"/>
    <property type="project" value="TreeGrafter"/>
</dbReference>
<dbReference type="PANTHER" id="PTHR30160:SF1">
    <property type="entry name" value="LIPOPOLYSACCHARIDE 1,2-N-ACETYLGLUCOSAMINETRANSFERASE-RELATED"/>
    <property type="match status" value="1"/>
</dbReference>
<dbReference type="SUPFAM" id="SSF53756">
    <property type="entry name" value="UDP-Glycosyltransferase/glycogen phosphorylase"/>
    <property type="match status" value="1"/>
</dbReference>
<dbReference type="GO" id="GO:0005829">
    <property type="term" value="C:cytosol"/>
    <property type="evidence" value="ECO:0007669"/>
    <property type="project" value="TreeGrafter"/>
</dbReference>
<dbReference type="PANTHER" id="PTHR30160">
    <property type="entry name" value="TETRAACYLDISACCHARIDE 4'-KINASE-RELATED"/>
    <property type="match status" value="1"/>
</dbReference>
<dbReference type="EMBL" id="MWIH01000009">
    <property type="protein sequence ID" value="OQO89382.1"/>
    <property type="molecule type" value="Genomic_DNA"/>
</dbReference>
<dbReference type="AlphaFoldDB" id="A0A1V8ZWY7"/>